<protein>
    <submittedName>
        <fullName evidence="1">GD20265</fullName>
    </submittedName>
</protein>
<gene>
    <name evidence="1" type="primary">Dsim\GD20265</name>
    <name evidence="1" type="ORF">Dsim_GD20265</name>
</gene>
<dbReference type="Proteomes" id="UP000000304">
    <property type="component" value="Chromosome 3R"/>
</dbReference>
<name>B4QWE7_DROSI</name>
<dbReference type="EMBL" id="CM000364">
    <property type="protein sequence ID" value="EDX12638.1"/>
    <property type="molecule type" value="Genomic_DNA"/>
</dbReference>
<proteinExistence type="predicted"/>
<keyword evidence="2" id="KW-1185">Reference proteome</keyword>
<dbReference type="AlphaFoldDB" id="B4QWE7"/>
<accession>B4QWE7</accession>
<dbReference type="HOGENOM" id="CLU_2760537_0_0_1"/>
<organism evidence="1 2">
    <name type="scientific">Drosophila simulans</name>
    <name type="common">Fruit fly</name>
    <dbReference type="NCBI Taxonomy" id="7240"/>
    <lineage>
        <taxon>Eukaryota</taxon>
        <taxon>Metazoa</taxon>
        <taxon>Ecdysozoa</taxon>
        <taxon>Arthropoda</taxon>
        <taxon>Hexapoda</taxon>
        <taxon>Insecta</taxon>
        <taxon>Pterygota</taxon>
        <taxon>Neoptera</taxon>
        <taxon>Endopterygota</taxon>
        <taxon>Diptera</taxon>
        <taxon>Brachycera</taxon>
        <taxon>Muscomorpha</taxon>
        <taxon>Ephydroidea</taxon>
        <taxon>Drosophilidae</taxon>
        <taxon>Drosophila</taxon>
        <taxon>Sophophora</taxon>
    </lineage>
</organism>
<reference evidence="1 2" key="1">
    <citation type="journal article" date="2007" name="Nature">
        <title>Evolution of genes and genomes on the Drosophila phylogeny.</title>
        <authorList>
            <consortium name="Drosophila 12 Genomes Consortium"/>
            <person name="Clark A.G."/>
            <person name="Eisen M.B."/>
            <person name="Smith D.R."/>
            <person name="Bergman C.M."/>
            <person name="Oliver B."/>
            <person name="Markow T.A."/>
            <person name="Kaufman T.C."/>
            <person name="Kellis M."/>
            <person name="Gelbart W."/>
            <person name="Iyer V.N."/>
            <person name="Pollard D.A."/>
            <person name="Sackton T.B."/>
            <person name="Larracuente A.M."/>
            <person name="Singh N.D."/>
            <person name="Abad J.P."/>
            <person name="Abt D.N."/>
            <person name="Adryan B."/>
            <person name="Aguade M."/>
            <person name="Akashi H."/>
            <person name="Anderson W.W."/>
            <person name="Aquadro C.F."/>
            <person name="Ardell D.H."/>
            <person name="Arguello R."/>
            <person name="Artieri C.G."/>
            <person name="Barbash D.A."/>
            <person name="Barker D."/>
            <person name="Barsanti P."/>
            <person name="Batterham P."/>
            <person name="Batzoglou S."/>
            <person name="Begun D."/>
            <person name="Bhutkar A."/>
            <person name="Blanco E."/>
            <person name="Bosak S.A."/>
            <person name="Bradley R.K."/>
            <person name="Brand A.D."/>
            <person name="Brent M.R."/>
            <person name="Brooks A.N."/>
            <person name="Brown R.H."/>
            <person name="Butlin R.K."/>
            <person name="Caggese C."/>
            <person name="Calvi B.R."/>
            <person name="Bernardo de Carvalho A."/>
            <person name="Caspi A."/>
            <person name="Castrezana S."/>
            <person name="Celniker S.E."/>
            <person name="Chang J.L."/>
            <person name="Chapple C."/>
            <person name="Chatterji S."/>
            <person name="Chinwalla A."/>
            <person name="Civetta A."/>
            <person name="Clifton S.W."/>
            <person name="Comeron J.M."/>
            <person name="Costello J.C."/>
            <person name="Coyne J.A."/>
            <person name="Daub J."/>
            <person name="David R.G."/>
            <person name="Delcher A.L."/>
            <person name="Delehaunty K."/>
            <person name="Do C.B."/>
            <person name="Ebling H."/>
            <person name="Edwards K."/>
            <person name="Eickbush T."/>
            <person name="Evans J.D."/>
            <person name="Filipski A."/>
            <person name="Findeiss S."/>
            <person name="Freyhult E."/>
            <person name="Fulton L."/>
            <person name="Fulton R."/>
            <person name="Garcia A.C."/>
            <person name="Gardiner A."/>
            <person name="Garfield D.A."/>
            <person name="Garvin B.E."/>
            <person name="Gibson G."/>
            <person name="Gilbert D."/>
            <person name="Gnerre S."/>
            <person name="Godfrey J."/>
            <person name="Good R."/>
            <person name="Gotea V."/>
            <person name="Gravely B."/>
            <person name="Greenberg A.J."/>
            <person name="Griffiths-Jones S."/>
            <person name="Gross S."/>
            <person name="Guigo R."/>
            <person name="Gustafson E.A."/>
            <person name="Haerty W."/>
            <person name="Hahn M.W."/>
            <person name="Halligan D.L."/>
            <person name="Halpern A.L."/>
            <person name="Halter G.M."/>
            <person name="Han M.V."/>
            <person name="Heger A."/>
            <person name="Hillier L."/>
            <person name="Hinrichs A.S."/>
            <person name="Holmes I."/>
            <person name="Hoskins R.A."/>
            <person name="Hubisz M.J."/>
            <person name="Hultmark D."/>
            <person name="Huntley M.A."/>
            <person name="Jaffe D.B."/>
            <person name="Jagadeeshan S."/>
            <person name="Jeck W.R."/>
            <person name="Johnson J."/>
            <person name="Jones C.D."/>
            <person name="Jordan W.C."/>
            <person name="Karpen G.H."/>
            <person name="Kataoka E."/>
            <person name="Keightley P.D."/>
            <person name="Kheradpour P."/>
            <person name="Kirkness E.F."/>
            <person name="Koerich L.B."/>
            <person name="Kristiansen K."/>
            <person name="Kudrna D."/>
            <person name="Kulathinal R.J."/>
            <person name="Kumar S."/>
            <person name="Kwok R."/>
            <person name="Lander E."/>
            <person name="Langley C.H."/>
            <person name="Lapoint R."/>
            <person name="Lazzaro B.P."/>
            <person name="Lee S.J."/>
            <person name="Levesque L."/>
            <person name="Li R."/>
            <person name="Lin C.F."/>
            <person name="Lin M.F."/>
            <person name="Lindblad-Toh K."/>
            <person name="Llopart A."/>
            <person name="Long M."/>
            <person name="Low L."/>
            <person name="Lozovsky E."/>
            <person name="Lu J."/>
            <person name="Luo M."/>
            <person name="Machado C.A."/>
            <person name="Makalowski W."/>
            <person name="Marzo M."/>
            <person name="Matsuda M."/>
            <person name="Matzkin L."/>
            <person name="McAllister B."/>
            <person name="McBride C.S."/>
            <person name="McKernan B."/>
            <person name="McKernan K."/>
            <person name="Mendez-Lago M."/>
            <person name="Minx P."/>
            <person name="Mollenhauer M.U."/>
            <person name="Montooth K."/>
            <person name="Mount S.M."/>
            <person name="Mu X."/>
            <person name="Myers E."/>
            <person name="Negre B."/>
            <person name="Newfeld S."/>
            <person name="Nielsen R."/>
            <person name="Noor M.A."/>
            <person name="O'Grady P."/>
            <person name="Pachter L."/>
            <person name="Papaceit M."/>
            <person name="Parisi M.J."/>
            <person name="Parisi M."/>
            <person name="Parts L."/>
            <person name="Pedersen J.S."/>
            <person name="Pesole G."/>
            <person name="Phillippy A.M."/>
            <person name="Ponting C.P."/>
            <person name="Pop M."/>
            <person name="Porcelli D."/>
            <person name="Powell J.R."/>
            <person name="Prohaska S."/>
            <person name="Pruitt K."/>
            <person name="Puig M."/>
            <person name="Quesneville H."/>
            <person name="Ram K.R."/>
            <person name="Rand D."/>
            <person name="Rasmussen M.D."/>
            <person name="Reed L.K."/>
            <person name="Reenan R."/>
            <person name="Reily A."/>
            <person name="Remington K.A."/>
            <person name="Rieger T.T."/>
            <person name="Ritchie M.G."/>
            <person name="Robin C."/>
            <person name="Rogers Y.H."/>
            <person name="Rohde C."/>
            <person name="Rozas J."/>
            <person name="Rubenfield M.J."/>
            <person name="Ruiz A."/>
            <person name="Russo S."/>
            <person name="Salzberg S.L."/>
            <person name="Sanchez-Gracia A."/>
            <person name="Saranga D.J."/>
            <person name="Sato H."/>
            <person name="Schaeffer S.W."/>
            <person name="Schatz M.C."/>
            <person name="Schlenke T."/>
            <person name="Schwartz R."/>
            <person name="Segarra C."/>
            <person name="Singh R.S."/>
            <person name="Sirot L."/>
            <person name="Sirota M."/>
            <person name="Sisneros N.B."/>
            <person name="Smith C.D."/>
            <person name="Smith T.F."/>
            <person name="Spieth J."/>
            <person name="Stage D.E."/>
            <person name="Stark A."/>
            <person name="Stephan W."/>
            <person name="Strausberg R.L."/>
            <person name="Strempel S."/>
            <person name="Sturgill D."/>
            <person name="Sutton G."/>
            <person name="Sutton G.G."/>
            <person name="Tao W."/>
            <person name="Teichmann S."/>
            <person name="Tobari Y.N."/>
            <person name="Tomimura Y."/>
            <person name="Tsolas J.M."/>
            <person name="Valente V.L."/>
            <person name="Venter E."/>
            <person name="Venter J.C."/>
            <person name="Vicario S."/>
            <person name="Vieira F.G."/>
            <person name="Vilella A.J."/>
            <person name="Villasante A."/>
            <person name="Walenz B."/>
            <person name="Wang J."/>
            <person name="Wasserman M."/>
            <person name="Watts T."/>
            <person name="Wilson D."/>
            <person name="Wilson R.K."/>
            <person name="Wing R.A."/>
            <person name="Wolfner M.F."/>
            <person name="Wong A."/>
            <person name="Wong G.K."/>
            <person name="Wu C.I."/>
            <person name="Wu G."/>
            <person name="Yamamoto D."/>
            <person name="Yang H.P."/>
            <person name="Yang S.P."/>
            <person name="Yorke J.A."/>
            <person name="Yoshida K."/>
            <person name="Zdobnov E."/>
            <person name="Zhang P."/>
            <person name="Zhang Y."/>
            <person name="Zimin A.V."/>
            <person name="Baldwin J."/>
            <person name="Abdouelleil A."/>
            <person name="Abdulkadir J."/>
            <person name="Abebe A."/>
            <person name="Abera B."/>
            <person name="Abreu J."/>
            <person name="Acer S.C."/>
            <person name="Aftuck L."/>
            <person name="Alexander A."/>
            <person name="An P."/>
            <person name="Anderson E."/>
            <person name="Anderson S."/>
            <person name="Arachi H."/>
            <person name="Azer M."/>
            <person name="Bachantsang P."/>
            <person name="Barry A."/>
            <person name="Bayul T."/>
            <person name="Berlin A."/>
            <person name="Bessette D."/>
            <person name="Bloom T."/>
            <person name="Blye J."/>
            <person name="Boguslavskiy L."/>
            <person name="Bonnet C."/>
            <person name="Boukhgalter B."/>
            <person name="Bourzgui I."/>
            <person name="Brown A."/>
            <person name="Cahill P."/>
            <person name="Channer S."/>
            <person name="Cheshatsang Y."/>
            <person name="Chuda L."/>
            <person name="Citroen M."/>
            <person name="Collymore A."/>
            <person name="Cooke P."/>
            <person name="Costello M."/>
            <person name="D'Aco K."/>
            <person name="Daza R."/>
            <person name="De Haan G."/>
            <person name="DeGray S."/>
            <person name="DeMaso C."/>
            <person name="Dhargay N."/>
            <person name="Dooley K."/>
            <person name="Dooley E."/>
            <person name="Doricent M."/>
            <person name="Dorje P."/>
            <person name="Dorjee K."/>
            <person name="Dupes A."/>
            <person name="Elong R."/>
            <person name="Falk J."/>
            <person name="Farina A."/>
            <person name="Faro S."/>
            <person name="Ferguson D."/>
            <person name="Fisher S."/>
            <person name="Foley C.D."/>
            <person name="Franke A."/>
            <person name="Friedrich D."/>
            <person name="Gadbois L."/>
            <person name="Gearin G."/>
            <person name="Gearin C.R."/>
            <person name="Giannoukos G."/>
            <person name="Goode T."/>
            <person name="Graham J."/>
            <person name="Grandbois E."/>
            <person name="Grewal S."/>
            <person name="Gyaltsen K."/>
            <person name="Hafez N."/>
            <person name="Hagos B."/>
            <person name="Hall J."/>
            <person name="Henson C."/>
            <person name="Hollinger A."/>
            <person name="Honan T."/>
            <person name="Huard M.D."/>
            <person name="Hughes L."/>
            <person name="Hurhula B."/>
            <person name="Husby M.E."/>
            <person name="Kamat A."/>
            <person name="Kanga B."/>
            <person name="Kashin S."/>
            <person name="Khazanovich D."/>
            <person name="Kisner P."/>
            <person name="Lance K."/>
            <person name="Lara M."/>
            <person name="Lee W."/>
            <person name="Lennon N."/>
            <person name="Letendre F."/>
            <person name="LeVine R."/>
            <person name="Lipovsky A."/>
            <person name="Liu X."/>
            <person name="Liu J."/>
            <person name="Liu S."/>
            <person name="Lokyitsang T."/>
            <person name="Lokyitsang Y."/>
            <person name="Lubonja R."/>
            <person name="Lui A."/>
            <person name="MacDonald P."/>
            <person name="Magnisalis V."/>
            <person name="Maru K."/>
            <person name="Matthews C."/>
            <person name="McCusker W."/>
            <person name="McDonough S."/>
            <person name="Mehta T."/>
            <person name="Meldrim J."/>
            <person name="Meneus L."/>
            <person name="Mihai O."/>
            <person name="Mihalev A."/>
            <person name="Mihova T."/>
            <person name="Mittelman R."/>
            <person name="Mlenga V."/>
            <person name="Montmayeur A."/>
            <person name="Mulrain L."/>
            <person name="Navidi A."/>
            <person name="Naylor J."/>
            <person name="Negash T."/>
            <person name="Nguyen T."/>
            <person name="Nguyen N."/>
            <person name="Nicol R."/>
            <person name="Norbu C."/>
            <person name="Norbu N."/>
            <person name="Novod N."/>
            <person name="O'Neill B."/>
            <person name="Osman S."/>
            <person name="Markiewicz E."/>
            <person name="Oyono O.L."/>
            <person name="Patti C."/>
            <person name="Phunkhang P."/>
            <person name="Pierre F."/>
            <person name="Priest M."/>
            <person name="Raghuraman S."/>
            <person name="Rege F."/>
            <person name="Reyes R."/>
            <person name="Rise C."/>
            <person name="Rogov P."/>
            <person name="Ross K."/>
            <person name="Ryan E."/>
            <person name="Settipalli S."/>
            <person name="Shea T."/>
            <person name="Sherpa N."/>
            <person name="Shi L."/>
            <person name="Shih D."/>
            <person name="Sparrow T."/>
            <person name="Spaulding J."/>
            <person name="Stalker J."/>
            <person name="Stange-Thomann N."/>
            <person name="Stavropoulos S."/>
            <person name="Stone C."/>
            <person name="Strader C."/>
            <person name="Tesfaye S."/>
            <person name="Thomson T."/>
            <person name="Thoulutsang Y."/>
            <person name="Thoulutsang D."/>
            <person name="Topham K."/>
            <person name="Topping I."/>
            <person name="Tsamla T."/>
            <person name="Vassiliev H."/>
            <person name="Vo A."/>
            <person name="Wangchuk T."/>
            <person name="Wangdi T."/>
            <person name="Weiand M."/>
            <person name="Wilkinson J."/>
            <person name="Wilson A."/>
            <person name="Yadav S."/>
            <person name="Young G."/>
            <person name="Yu Q."/>
            <person name="Zembek L."/>
            <person name="Zhong D."/>
            <person name="Zimmer A."/>
            <person name="Zwirko Z."/>
            <person name="Jaffe D.B."/>
            <person name="Alvarez P."/>
            <person name="Brockman W."/>
            <person name="Butler J."/>
            <person name="Chin C."/>
            <person name="Gnerre S."/>
            <person name="Grabherr M."/>
            <person name="Kleber M."/>
            <person name="Mauceli E."/>
            <person name="MacCallum I."/>
        </authorList>
    </citation>
    <scope>NUCLEOTIDE SEQUENCE [LARGE SCALE GENOMIC DNA]</scope>
    <source>
        <strain evidence="2">white501</strain>
    </source>
</reference>
<evidence type="ECO:0000313" key="2">
    <source>
        <dbReference type="Proteomes" id="UP000000304"/>
    </source>
</evidence>
<sequence>MRLAGKENECQALWPATAEAINCACHCLNVPQLHNQQRPMPASEFESPGLSPLVAPILLSFWVSCGRERN</sequence>
<evidence type="ECO:0000313" key="1">
    <source>
        <dbReference type="EMBL" id="EDX12638.1"/>
    </source>
</evidence>